<keyword evidence="6" id="KW-0732">Signal</keyword>
<dbReference type="Pfam" id="PF13886">
    <property type="entry name" value="TM7S3_TM198"/>
    <property type="match status" value="1"/>
</dbReference>
<feature type="domain" description="TM7S3/TM198-like" evidence="7">
    <location>
        <begin position="280"/>
        <end position="485"/>
    </location>
</feature>
<gene>
    <name evidence="8" type="primary">LOC114324207</name>
</gene>
<evidence type="ECO:0000256" key="1">
    <source>
        <dbReference type="ARBA" id="ARBA00004141"/>
    </source>
</evidence>
<feature type="transmembrane region" description="Helical" evidence="5">
    <location>
        <begin position="300"/>
        <end position="318"/>
    </location>
</feature>
<feature type="transmembrane region" description="Helical" evidence="5">
    <location>
        <begin position="423"/>
        <end position="442"/>
    </location>
</feature>
<feature type="chain" id="PRO_5027828367" evidence="6">
    <location>
        <begin position="20"/>
        <end position="523"/>
    </location>
</feature>
<dbReference type="PROSITE" id="PS51257">
    <property type="entry name" value="PROKAR_LIPOPROTEIN"/>
    <property type="match status" value="1"/>
</dbReference>
<keyword evidence="4 5" id="KW-0472">Membrane</keyword>
<dbReference type="RefSeq" id="XP_028127771.1">
    <property type="nucleotide sequence ID" value="XM_028271970.1"/>
</dbReference>
<dbReference type="GO" id="GO:0005886">
    <property type="term" value="C:plasma membrane"/>
    <property type="evidence" value="ECO:0007669"/>
    <property type="project" value="TreeGrafter"/>
</dbReference>
<keyword evidence="2 5" id="KW-0812">Transmembrane</keyword>
<dbReference type="GO" id="GO:0043069">
    <property type="term" value="P:negative regulation of programmed cell death"/>
    <property type="evidence" value="ECO:0007669"/>
    <property type="project" value="TreeGrafter"/>
</dbReference>
<feature type="transmembrane region" description="Helical" evidence="5">
    <location>
        <begin position="355"/>
        <end position="378"/>
    </location>
</feature>
<comment type="subcellular location">
    <subcellularLocation>
        <location evidence="1">Membrane</location>
        <topology evidence="1">Multi-pass membrane protein</topology>
    </subcellularLocation>
</comment>
<dbReference type="PANTHER" id="PTHR15937">
    <property type="entry name" value="TRANSMEMBRANE 7 SUPERFAMILY MEMBER 3"/>
    <property type="match status" value="1"/>
</dbReference>
<feature type="transmembrane region" description="Helical" evidence="5">
    <location>
        <begin position="274"/>
        <end position="293"/>
    </location>
</feature>
<feature type="transmembrane region" description="Helical" evidence="5">
    <location>
        <begin position="330"/>
        <end position="348"/>
    </location>
</feature>
<dbReference type="AlphaFoldDB" id="A0A6P7EXQ9"/>
<dbReference type="InterPro" id="IPR025256">
    <property type="entry name" value="TM7S3/TM198-like_dom"/>
</dbReference>
<feature type="signal peptide" evidence="6">
    <location>
        <begin position="1"/>
        <end position="19"/>
    </location>
</feature>
<dbReference type="InParanoid" id="A0A6P7EXQ9"/>
<reference evidence="8" key="1">
    <citation type="submission" date="2025-08" db="UniProtKB">
        <authorList>
            <consortium name="RefSeq"/>
        </authorList>
    </citation>
    <scope>IDENTIFICATION</scope>
    <source>
        <tissue evidence="8">Whole insect</tissue>
    </source>
</reference>
<evidence type="ECO:0000256" key="2">
    <source>
        <dbReference type="ARBA" id="ARBA00022692"/>
    </source>
</evidence>
<sequence length="523" mass="59180">MDKFIILFFCAAIISLVSCETIPINLAVYHPNTHKYDAFKEYYDLNDNLTVISISNIQNDVGFFIIQVHTYLENITLSNSPNFTHGSSVTGANVGLVSNDSIDTFYLKRSHKLNPVVHVLIVVAVYDDQAPVPGGCNLSFDVEVAPYQITSHTDELITVKSQPPSTKGQSCDNQTVQVDMYHLFMYEYDKSPETYFKSIEKMLTVNDIEKYGTMVPSIPGRRKYMRLFSSYIGTGEVFAIVSTFKNHKSAYIPAVSYGCDVTRWEEDCVGPVAVHWKVLCAFQLIFGIFLCFFGHRFFRLTLYVVSFTFGLMATYFVISVEEYLSMTEKTITAFSVGFVYGIVWLIIWRTCGMPFLIINIAFILSGFLTASLLFYTVLADITIFINGINFWVVFVSIMVSCVIISMADAMYGHITSISFTSSYACVMALNFYVGGNLPYILINTYRRVAVKDFNYAVISPPMQTTDILHILLWAALLIFGVFTQVRLQRGKPPFPPNRPFRETRNPTETSPLIYDDIFAPAYT</sequence>
<proteinExistence type="predicted"/>
<name>A0A6P7EXQ9_DIAVI</name>
<evidence type="ECO:0000256" key="4">
    <source>
        <dbReference type="ARBA" id="ARBA00023136"/>
    </source>
</evidence>
<dbReference type="Pfam" id="PF25992">
    <property type="entry name" value="Ig_TM7SF3_N"/>
    <property type="match status" value="1"/>
</dbReference>
<dbReference type="KEGG" id="dvv:114324207"/>
<evidence type="ECO:0000313" key="8">
    <source>
        <dbReference type="RefSeq" id="XP_028127771.1"/>
    </source>
</evidence>
<evidence type="ECO:0000259" key="7">
    <source>
        <dbReference type="Pfam" id="PF13886"/>
    </source>
</evidence>
<evidence type="ECO:0000256" key="3">
    <source>
        <dbReference type="ARBA" id="ARBA00022989"/>
    </source>
</evidence>
<dbReference type="InterPro" id="IPR042502">
    <property type="entry name" value="TM7SF3"/>
</dbReference>
<feature type="transmembrane region" description="Helical" evidence="5">
    <location>
        <begin position="390"/>
        <end position="411"/>
    </location>
</feature>
<dbReference type="PANTHER" id="PTHR15937:SF3">
    <property type="entry name" value="TRANSMEMBRANE 7 SUPERFAMILY MEMBER 3"/>
    <property type="match status" value="1"/>
</dbReference>
<keyword evidence="3 5" id="KW-1133">Transmembrane helix</keyword>
<organism evidence="8">
    <name type="scientific">Diabrotica virgifera virgifera</name>
    <name type="common">western corn rootworm</name>
    <dbReference type="NCBI Taxonomy" id="50390"/>
    <lineage>
        <taxon>Eukaryota</taxon>
        <taxon>Metazoa</taxon>
        <taxon>Ecdysozoa</taxon>
        <taxon>Arthropoda</taxon>
        <taxon>Hexapoda</taxon>
        <taxon>Insecta</taxon>
        <taxon>Pterygota</taxon>
        <taxon>Neoptera</taxon>
        <taxon>Endopterygota</taxon>
        <taxon>Coleoptera</taxon>
        <taxon>Polyphaga</taxon>
        <taxon>Cucujiformia</taxon>
        <taxon>Chrysomeloidea</taxon>
        <taxon>Chrysomelidae</taxon>
        <taxon>Galerucinae</taxon>
        <taxon>Diabroticina</taxon>
        <taxon>Diabroticites</taxon>
        <taxon>Diabrotica</taxon>
    </lineage>
</organism>
<feature type="transmembrane region" description="Helical" evidence="5">
    <location>
        <begin position="467"/>
        <end position="485"/>
    </location>
</feature>
<evidence type="ECO:0000256" key="6">
    <source>
        <dbReference type="SAM" id="SignalP"/>
    </source>
</evidence>
<evidence type="ECO:0000256" key="5">
    <source>
        <dbReference type="SAM" id="Phobius"/>
    </source>
</evidence>
<dbReference type="OrthoDB" id="5967337at2759"/>
<protein>
    <submittedName>
        <fullName evidence="8">Transmembrane 7 superfamily member 3-like isoform X1</fullName>
    </submittedName>
</protein>
<accession>A0A6P7EXQ9</accession>